<name>A0A0A9YEX3_LYGHE</name>
<protein>
    <submittedName>
        <fullName evidence="1">Shikimate dehydrogenase</fullName>
    </submittedName>
</protein>
<accession>A0A0A9YEX3</accession>
<feature type="non-terminal residue" evidence="1">
    <location>
        <position position="147"/>
    </location>
</feature>
<evidence type="ECO:0000313" key="1">
    <source>
        <dbReference type="EMBL" id="JAG31592.1"/>
    </source>
</evidence>
<feature type="non-terminal residue" evidence="1">
    <location>
        <position position="1"/>
    </location>
</feature>
<dbReference type="AlphaFoldDB" id="A0A0A9YEX3"/>
<gene>
    <name evidence="1" type="primary">aroE_3</name>
    <name evidence="1" type="ORF">CM83_105721</name>
</gene>
<dbReference type="InterPro" id="IPR005312">
    <property type="entry name" value="DUF1759"/>
</dbReference>
<reference evidence="1" key="2">
    <citation type="submission" date="2014-07" db="EMBL/GenBank/DDBJ databases">
        <authorList>
            <person name="Hull J."/>
        </authorList>
    </citation>
    <scope>NUCLEOTIDE SEQUENCE</scope>
</reference>
<reference evidence="1" key="1">
    <citation type="journal article" date="2014" name="PLoS ONE">
        <title>Transcriptome-Based Identification of ABC Transporters in the Western Tarnished Plant Bug Lygus hesperus.</title>
        <authorList>
            <person name="Hull J.J."/>
            <person name="Chaney K."/>
            <person name="Geib S.M."/>
            <person name="Fabrick J.A."/>
            <person name="Brent C.S."/>
            <person name="Walsh D."/>
            <person name="Lavine L.C."/>
        </authorList>
    </citation>
    <scope>NUCLEOTIDE SEQUENCE</scope>
</reference>
<sequence>QYLGIGEYELTFVTLQEQVLAKLDSFDKTDYRPRDVPPTCSHSHETDVTLKRKRPEIKKFDGNLRGWIAFWAQFKKIDEDRKLEDEDKFAFLLDSLTPGSAAMKLIEGFPPSRENYAKAVGILKSRYGKDEFLIEFYVRELLSLVLN</sequence>
<organism evidence="1">
    <name type="scientific">Lygus hesperus</name>
    <name type="common">Western plant bug</name>
    <dbReference type="NCBI Taxonomy" id="30085"/>
    <lineage>
        <taxon>Eukaryota</taxon>
        <taxon>Metazoa</taxon>
        <taxon>Ecdysozoa</taxon>
        <taxon>Arthropoda</taxon>
        <taxon>Hexapoda</taxon>
        <taxon>Insecta</taxon>
        <taxon>Pterygota</taxon>
        <taxon>Neoptera</taxon>
        <taxon>Paraneoptera</taxon>
        <taxon>Hemiptera</taxon>
        <taxon>Heteroptera</taxon>
        <taxon>Panheteroptera</taxon>
        <taxon>Cimicomorpha</taxon>
        <taxon>Miridae</taxon>
        <taxon>Mirini</taxon>
        <taxon>Lygus</taxon>
    </lineage>
</organism>
<dbReference type="Pfam" id="PF03564">
    <property type="entry name" value="DUF1759"/>
    <property type="match status" value="1"/>
</dbReference>
<dbReference type="EMBL" id="GBHO01012012">
    <property type="protein sequence ID" value="JAG31592.1"/>
    <property type="molecule type" value="Transcribed_RNA"/>
</dbReference>
<proteinExistence type="predicted"/>